<name>A0A8X6K352_TRICU</name>
<proteinExistence type="predicted"/>
<comment type="caution">
    <text evidence="1">The sequence shown here is derived from an EMBL/GenBank/DDBJ whole genome shotgun (WGS) entry which is preliminary data.</text>
</comment>
<organism evidence="1 2">
    <name type="scientific">Trichonephila clavata</name>
    <name type="common">Joro spider</name>
    <name type="synonym">Nephila clavata</name>
    <dbReference type="NCBI Taxonomy" id="2740835"/>
    <lineage>
        <taxon>Eukaryota</taxon>
        <taxon>Metazoa</taxon>
        <taxon>Ecdysozoa</taxon>
        <taxon>Arthropoda</taxon>
        <taxon>Chelicerata</taxon>
        <taxon>Arachnida</taxon>
        <taxon>Araneae</taxon>
        <taxon>Araneomorphae</taxon>
        <taxon>Entelegynae</taxon>
        <taxon>Araneoidea</taxon>
        <taxon>Nephilidae</taxon>
        <taxon>Trichonephila</taxon>
    </lineage>
</organism>
<dbReference type="PANTHER" id="PTHR46060:SF1">
    <property type="entry name" value="MARINER MOS1 TRANSPOSASE-LIKE PROTEIN"/>
    <property type="match status" value="1"/>
</dbReference>
<dbReference type="Proteomes" id="UP000887116">
    <property type="component" value="Unassembled WGS sequence"/>
</dbReference>
<dbReference type="OrthoDB" id="8024423at2759"/>
<evidence type="ECO:0000313" key="2">
    <source>
        <dbReference type="Proteomes" id="UP000887116"/>
    </source>
</evidence>
<dbReference type="InterPro" id="IPR052709">
    <property type="entry name" value="Transposase-MT_Hybrid"/>
</dbReference>
<keyword evidence="2" id="KW-1185">Reference proteome</keyword>
<accession>A0A8X6K352</accession>
<dbReference type="Gene3D" id="3.30.420.10">
    <property type="entry name" value="Ribonuclease H-like superfamily/Ribonuclease H"/>
    <property type="match status" value="1"/>
</dbReference>
<sequence length="139" mass="15920">MNVKWKIAKSLCEILLQSHKKFFLNRIVTCDGKGIYIENPKRKKSWLSPGEAGSSTTRPNHFGKKTLCFVSGGTRTVLCSMNSWRLVETVNNHEQQMINFKSHIERRLEWARRHGKVISLNDNASSHIAKPVKDTLESL</sequence>
<evidence type="ECO:0000313" key="1">
    <source>
        <dbReference type="EMBL" id="GFR28671.1"/>
    </source>
</evidence>
<dbReference type="InterPro" id="IPR036397">
    <property type="entry name" value="RNaseH_sf"/>
</dbReference>
<dbReference type="GO" id="GO:0003676">
    <property type="term" value="F:nucleic acid binding"/>
    <property type="evidence" value="ECO:0007669"/>
    <property type="project" value="InterPro"/>
</dbReference>
<gene>
    <name evidence="1" type="primary">mariner T</name>
    <name evidence="1" type="ORF">TNCT_598491</name>
</gene>
<dbReference type="AlphaFoldDB" id="A0A8X6K352"/>
<dbReference type="PANTHER" id="PTHR46060">
    <property type="entry name" value="MARINER MOS1 TRANSPOSASE-LIKE PROTEIN"/>
    <property type="match status" value="1"/>
</dbReference>
<dbReference type="EMBL" id="BMAO01028982">
    <property type="protein sequence ID" value="GFR28671.1"/>
    <property type="molecule type" value="Genomic_DNA"/>
</dbReference>
<protein>
    <submittedName>
        <fullName evidence="1">Mariner Mos1 transposase</fullName>
    </submittedName>
</protein>
<reference evidence="1" key="1">
    <citation type="submission" date="2020-07" db="EMBL/GenBank/DDBJ databases">
        <title>Multicomponent nature underlies the extraordinary mechanical properties of spider dragline silk.</title>
        <authorList>
            <person name="Kono N."/>
            <person name="Nakamura H."/>
            <person name="Mori M."/>
            <person name="Yoshida Y."/>
            <person name="Ohtoshi R."/>
            <person name="Malay A.D."/>
            <person name="Moran D.A.P."/>
            <person name="Tomita M."/>
            <person name="Numata K."/>
            <person name="Arakawa K."/>
        </authorList>
    </citation>
    <scope>NUCLEOTIDE SEQUENCE</scope>
</reference>